<dbReference type="InterPro" id="IPR002125">
    <property type="entry name" value="CMP_dCMP_dom"/>
</dbReference>
<organism evidence="15 16">
    <name type="scientific">Xylaria flabelliformis</name>
    <dbReference type="NCBI Taxonomy" id="2512241"/>
    <lineage>
        <taxon>Eukaryota</taxon>
        <taxon>Fungi</taxon>
        <taxon>Dikarya</taxon>
        <taxon>Ascomycota</taxon>
        <taxon>Pezizomycotina</taxon>
        <taxon>Sordariomycetes</taxon>
        <taxon>Xylariomycetidae</taxon>
        <taxon>Xylariales</taxon>
        <taxon>Xylariaceae</taxon>
        <taxon>Xylaria</taxon>
    </lineage>
</organism>
<name>A0A553IB39_9PEZI</name>
<evidence type="ECO:0000256" key="5">
    <source>
        <dbReference type="ARBA" id="ARBA00012180"/>
    </source>
</evidence>
<comment type="function">
    <text evidence="3">Endonuclease that specifically degrades the RNA of RNA-DNA hybrids.</text>
</comment>
<dbReference type="STRING" id="2512241.A0A553IB39"/>
<evidence type="ECO:0000256" key="3">
    <source>
        <dbReference type="ARBA" id="ARBA00004065"/>
    </source>
</evidence>
<dbReference type="PROSITE" id="PS51747">
    <property type="entry name" value="CYT_DCMP_DEAMINASES_2"/>
    <property type="match status" value="1"/>
</dbReference>
<dbReference type="EC" id="3.1.26.4" evidence="5"/>
<evidence type="ECO:0000256" key="10">
    <source>
        <dbReference type="ARBA" id="ARBA00022801"/>
    </source>
</evidence>
<dbReference type="PROSITE" id="PS50879">
    <property type="entry name" value="RNASE_H_1"/>
    <property type="match status" value="1"/>
</dbReference>
<dbReference type="InterPro" id="IPR037056">
    <property type="entry name" value="RNase_H1_N_sf"/>
</dbReference>
<evidence type="ECO:0000256" key="11">
    <source>
        <dbReference type="ARBA" id="ARBA00022842"/>
    </source>
</evidence>
<dbReference type="SUPFAM" id="SSF53927">
    <property type="entry name" value="Cytidine deaminase-like"/>
    <property type="match status" value="1"/>
</dbReference>
<comment type="cofactor">
    <cofactor evidence="2">
        <name>Mg(2+)</name>
        <dbReference type="ChEBI" id="CHEBI:18420"/>
    </cofactor>
</comment>
<evidence type="ECO:0000256" key="2">
    <source>
        <dbReference type="ARBA" id="ARBA00001946"/>
    </source>
</evidence>
<dbReference type="SUPFAM" id="SSF53098">
    <property type="entry name" value="Ribonuclease H-like"/>
    <property type="match status" value="1"/>
</dbReference>
<dbReference type="CDD" id="cd09280">
    <property type="entry name" value="RNase_HI_eukaryote_like"/>
    <property type="match status" value="1"/>
</dbReference>
<evidence type="ECO:0000313" key="15">
    <source>
        <dbReference type="EMBL" id="TRX97405.1"/>
    </source>
</evidence>
<evidence type="ECO:0000256" key="9">
    <source>
        <dbReference type="ARBA" id="ARBA00022759"/>
    </source>
</evidence>
<feature type="region of interest" description="Disordered" evidence="12">
    <location>
        <begin position="696"/>
        <end position="722"/>
    </location>
</feature>
<feature type="domain" description="RNase H type-1" evidence="13">
    <location>
        <begin position="723"/>
        <end position="873"/>
    </location>
</feature>
<dbReference type="Pfam" id="PF00075">
    <property type="entry name" value="RNase_H"/>
    <property type="match status" value="1"/>
</dbReference>
<protein>
    <recommendedName>
        <fullName evidence="6">Ribonuclease H</fullName>
        <ecNumber evidence="5">3.1.26.4</ecNumber>
    </recommendedName>
</protein>
<dbReference type="PANTHER" id="PTHR10642">
    <property type="entry name" value="RIBONUCLEASE H1"/>
    <property type="match status" value="1"/>
</dbReference>
<feature type="domain" description="CMP/dCMP-type deaminase" evidence="14">
    <location>
        <begin position="317"/>
        <end position="418"/>
    </location>
</feature>
<comment type="caution">
    <text evidence="15">The sequence shown here is derived from an EMBL/GenBank/DDBJ whole genome shotgun (WGS) entry which is preliminary data.</text>
</comment>
<dbReference type="InterPro" id="IPR036397">
    <property type="entry name" value="RNaseH_sf"/>
</dbReference>
<feature type="region of interest" description="Disordered" evidence="12">
    <location>
        <begin position="243"/>
        <end position="290"/>
    </location>
</feature>
<dbReference type="GO" id="GO:0043137">
    <property type="term" value="P:DNA replication, removal of RNA primer"/>
    <property type="evidence" value="ECO:0007669"/>
    <property type="project" value="TreeGrafter"/>
</dbReference>
<comment type="similarity">
    <text evidence="4">Belongs to the RNase H family.</text>
</comment>
<dbReference type="InterPro" id="IPR009027">
    <property type="entry name" value="Ribosomal_bL9/RNase_H1_N"/>
</dbReference>
<dbReference type="FunFam" id="3.40.970.10:FF:000001">
    <property type="entry name" value="Ribonuclease H1"/>
    <property type="match status" value="1"/>
</dbReference>
<dbReference type="GO" id="GO:0046872">
    <property type="term" value="F:metal ion binding"/>
    <property type="evidence" value="ECO:0007669"/>
    <property type="project" value="UniProtKB-KW"/>
</dbReference>
<evidence type="ECO:0000259" key="14">
    <source>
        <dbReference type="PROSITE" id="PS51747"/>
    </source>
</evidence>
<dbReference type="GO" id="GO:0003676">
    <property type="term" value="F:nucleic acid binding"/>
    <property type="evidence" value="ECO:0007669"/>
    <property type="project" value="InterPro"/>
</dbReference>
<dbReference type="Proteomes" id="UP000319160">
    <property type="component" value="Unassembled WGS sequence"/>
</dbReference>
<evidence type="ECO:0000259" key="13">
    <source>
        <dbReference type="PROSITE" id="PS50879"/>
    </source>
</evidence>
<dbReference type="Pfam" id="PF00383">
    <property type="entry name" value="dCMP_cyt_deam_1"/>
    <property type="match status" value="1"/>
</dbReference>
<evidence type="ECO:0000256" key="6">
    <source>
        <dbReference type="ARBA" id="ARBA00017721"/>
    </source>
</evidence>
<keyword evidence="8" id="KW-0479">Metal-binding</keyword>
<keyword evidence="11" id="KW-0460">Magnesium</keyword>
<keyword evidence="9" id="KW-0255">Endonuclease</keyword>
<dbReference type="InterPro" id="IPR011320">
    <property type="entry name" value="RNase_H1_N"/>
</dbReference>
<gene>
    <name evidence="15" type="ORF">FHL15_001683</name>
</gene>
<keyword evidence="16" id="KW-1185">Reference proteome</keyword>
<dbReference type="CDD" id="cd01285">
    <property type="entry name" value="nucleoside_deaminase"/>
    <property type="match status" value="1"/>
</dbReference>
<dbReference type="Gene3D" id="3.40.140.10">
    <property type="entry name" value="Cytidine Deaminase, domain 2"/>
    <property type="match status" value="1"/>
</dbReference>
<sequence length="875" mass="96128">MSDSMKEVVETLDPVSRRLIPANIDSGTLVPLKTTLELRDNLTLGLAYITRAPTRYTNDIVTIARALAGDDATKNLPHLRRCSKPVDLPPHLKSQFMNEGNGRTIHTGKSNWLYILLGAKDELPYDELLRGLASVDGIRDDIFIGIIPVPLLAPTSQVQANLWSQQFWQTVYRKNNPLGPHPSNICRTTSVVSRDASVWMTLAHQVARRSRDAGLGEPIGAVIIKRTVPGKFDPAKNAAFKSELSNSNTEHNISDVPENTAGHYSRELGSGDAIDDTIGSDTSGAEPEAKETTQIVALAGDARWHQQEKVGRTGNPMGHAALRAISMVAQKLVRTENRPEDKPAIMEFEAFQDGPLLHDEQVVFDAEHPCPDGYLCHDLELYLTHEPCVMCAMAILHSRMGRIVFRHRMPLTGGMSSEDRGYDTCGNPTTCENGPCGGGRGLGLHWRKELNWRLDYSSRQGPEGSRLPHSVVAEAALSYRSKSIPPRPIILRVFTVFTTRLHCYISSNANKAPCFGQVAVLARRGSCNLTWTSELLPNVINHVSTIIIMPTTTSTKKEQVAAKPKPAASKKRKADANLQKYYAVRAGNKPGVYLTWAECQEQTAGFRGASYKSFTSREEAEDYVAGRKTSAAADSGDKFYAVAVGRQPGVYTDWDVASVAIKGWKAPKYKKFATREEAIEFIRAHGNEEAQEWLLGEGTEPPSKKAKKAKTPGEPGSDIAEDEPGVLRIFTDGSSLSNGRAGATAGVGVFFGESDDRNVSERLEGDIQTNQRAELTAVARALELTKEDPKIRIFTDSKYTIDCSTNWYKAWAKNAWKKPNGDDVLNQDLVKRIRALIDERDEAGFKTLFQWVKGHSSNAGNLAADKLAVAGAKKK</sequence>
<dbReference type="Gene3D" id="3.40.970.10">
    <property type="entry name" value="Ribonuclease H1, N-terminal domain"/>
    <property type="match status" value="2"/>
</dbReference>
<dbReference type="SUPFAM" id="SSF55658">
    <property type="entry name" value="L9 N-domain-like"/>
    <property type="match status" value="2"/>
</dbReference>
<accession>A0A553IB39</accession>
<keyword evidence="7" id="KW-0540">Nuclease</keyword>
<dbReference type="FunFam" id="3.30.420.10:FF:000115">
    <property type="entry name" value="Ribonuclease H"/>
    <property type="match status" value="1"/>
</dbReference>
<dbReference type="Gene3D" id="3.30.420.10">
    <property type="entry name" value="Ribonuclease H-like superfamily/Ribonuclease H"/>
    <property type="match status" value="1"/>
</dbReference>
<evidence type="ECO:0000256" key="12">
    <source>
        <dbReference type="SAM" id="MobiDB-lite"/>
    </source>
</evidence>
<dbReference type="FunFam" id="3.40.970.10:FF:000002">
    <property type="entry name" value="Ribonuclease H"/>
    <property type="match status" value="1"/>
</dbReference>
<evidence type="ECO:0000256" key="8">
    <source>
        <dbReference type="ARBA" id="ARBA00022723"/>
    </source>
</evidence>
<dbReference type="InterPro" id="IPR002156">
    <property type="entry name" value="RNaseH_domain"/>
</dbReference>
<dbReference type="InterPro" id="IPR016193">
    <property type="entry name" value="Cytidine_deaminase-like"/>
</dbReference>
<reference evidence="16" key="1">
    <citation type="submission" date="2019-06" db="EMBL/GenBank/DDBJ databases">
        <title>Draft genome sequence of the griseofulvin-producing fungus Xylaria cubensis strain G536.</title>
        <authorList>
            <person name="Mead M.E."/>
            <person name="Raja H.A."/>
            <person name="Steenwyk J.L."/>
            <person name="Knowles S.L."/>
            <person name="Oberlies N.H."/>
            <person name="Rokas A."/>
        </authorList>
    </citation>
    <scope>NUCLEOTIDE SEQUENCE [LARGE SCALE GENOMIC DNA]</scope>
    <source>
        <strain evidence="16">G536</strain>
    </source>
</reference>
<evidence type="ECO:0000256" key="7">
    <source>
        <dbReference type="ARBA" id="ARBA00022722"/>
    </source>
</evidence>
<keyword evidence="10" id="KW-0378">Hydrolase</keyword>
<evidence type="ECO:0000313" key="16">
    <source>
        <dbReference type="Proteomes" id="UP000319160"/>
    </source>
</evidence>
<dbReference type="InterPro" id="IPR050092">
    <property type="entry name" value="RNase_H"/>
</dbReference>
<dbReference type="PANTHER" id="PTHR10642:SF26">
    <property type="entry name" value="RIBONUCLEASE H1"/>
    <property type="match status" value="1"/>
</dbReference>
<dbReference type="EMBL" id="VFLP01000006">
    <property type="protein sequence ID" value="TRX97405.1"/>
    <property type="molecule type" value="Genomic_DNA"/>
</dbReference>
<dbReference type="InterPro" id="IPR012337">
    <property type="entry name" value="RNaseH-like_sf"/>
</dbReference>
<dbReference type="Pfam" id="PF01693">
    <property type="entry name" value="Cauli_VI"/>
    <property type="match status" value="2"/>
</dbReference>
<evidence type="ECO:0000256" key="4">
    <source>
        <dbReference type="ARBA" id="ARBA00005300"/>
    </source>
</evidence>
<comment type="catalytic activity">
    <reaction evidence="1">
        <text>Endonucleolytic cleavage to 5'-phosphomonoester.</text>
        <dbReference type="EC" id="3.1.26.4"/>
    </reaction>
</comment>
<evidence type="ECO:0000256" key="1">
    <source>
        <dbReference type="ARBA" id="ARBA00000077"/>
    </source>
</evidence>
<dbReference type="OrthoDB" id="3180714at2759"/>
<dbReference type="AlphaFoldDB" id="A0A553IB39"/>
<dbReference type="GO" id="GO:0004523">
    <property type="term" value="F:RNA-DNA hybrid ribonuclease activity"/>
    <property type="evidence" value="ECO:0007669"/>
    <property type="project" value="UniProtKB-EC"/>
</dbReference>
<proteinExistence type="inferred from homology"/>